<dbReference type="EMBL" id="JXSL01000034">
    <property type="protein sequence ID" value="KIL96849.1"/>
    <property type="molecule type" value="Genomic_DNA"/>
</dbReference>
<accession>A0A0C2YAQ9</accession>
<protein>
    <submittedName>
        <fullName evidence="1">Uncharacterized protein</fullName>
    </submittedName>
</protein>
<keyword evidence="2" id="KW-1185">Reference proteome</keyword>
<proteinExistence type="predicted"/>
<sequence length="68" mass="7877">MRDGRWRLLANASGEAGYVRVLPDTDGGWHRIGYGRWGDLRWNGCEYVSDEDTQTAYREVCRPIRSND</sequence>
<organism evidence="1 2">
    <name type="scientific">Paramagnetospirillum magnetotacticum MS-1</name>
    <dbReference type="NCBI Taxonomy" id="272627"/>
    <lineage>
        <taxon>Bacteria</taxon>
        <taxon>Pseudomonadati</taxon>
        <taxon>Pseudomonadota</taxon>
        <taxon>Alphaproteobacteria</taxon>
        <taxon>Rhodospirillales</taxon>
        <taxon>Magnetospirillaceae</taxon>
        <taxon>Paramagnetospirillum</taxon>
    </lineage>
</organism>
<name>A0A0C2YAQ9_PARME</name>
<comment type="caution">
    <text evidence="1">The sequence shown here is derived from an EMBL/GenBank/DDBJ whole genome shotgun (WGS) entry which is preliminary data.</text>
</comment>
<evidence type="ECO:0000313" key="1">
    <source>
        <dbReference type="EMBL" id="KIL96849.1"/>
    </source>
</evidence>
<dbReference type="AlphaFoldDB" id="A0A0C2YAQ9"/>
<gene>
    <name evidence="1" type="ORF">CCC_01715</name>
</gene>
<dbReference type="Proteomes" id="UP000031971">
    <property type="component" value="Unassembled WGS sequence"/>
</dbReference>
<reference evidence="1 2" key="1">
    <citation type="submission" date="2015-01" db="EMBL/GenBank/DDBJ databases">
        <title>Genome Sequence of Magnetospirillum magnetotacticum Strain MS-1.</title>
        <authorList>
            <person name="Marinov G.K."/>
            <person name="Smalley M.D."/>
            <person name="DeSalvo G."/>
        </authorList>
    </citation>
    <scope>NUCLEOTIDE SEQUENCE [LARGE SCALE GENOMIC DNA]</scope>
    <source>
        <strain evidence="1 2">MS-1</strain>
    </source>
</reference>
<evidence type="ECO:0000313" key="2">
    <source>
        <dbReference type="Proteomes" id="UP000031971"/>
    </source>
</evidence>